<dbReference type="Pfam" id="PF07228">
    <property type="entry name" value="SpoIIE"/>
    <property type="match status" value="1"/>
</dbReference>
<dbReference type="Gene3D" id="3.30.450.40">
    <property type="match status" value="3"/>
</dbReference>
<accession>A0A9X3RYU8</accession>
<dbReference type="InterPro" id="IPR036457">
    <property type="entry name" value="PPM-type-like_dom_sf"/>
</dbReference>
<dbReference type="SMART" id="SM00331">
    <property type="entry name" value="PP2C_SIG"/>
    <property type="match status" value="1"/>
</dbReference>
<sequence>MGAALKKPQVAVAAAAAVAEALLERRGPALTRRLSARERGVETTAAVLLLVVAMVMALVAPHEHDASTAVLLTLCYALMRRVRFPLGPGLIRPTQLVFVPMLFLTPAAAVPLLVTAGSLLGELPELLRRRAHPERLLVIIADGWYAVGPAVVIAALSGGDPVDAAWGVLLLALAAQISVDFTASTLREWLGAGISPSELLPVLALVYLIDATLAPIGFLAVLASEVYQHAYLLAIAPGALLGLIARERSSRIAHELALERAFRRSTRALDARAEDLRRQAGRLQAGESASPPEDRSALERMLLTTTIEALQADCGRLSELDEAGVLHARLTIGRDDDALRAAELSLGTLCDGALAIAVGLSHVLVVARPGAAFSPVERDLLEHLAAQAAVSLENLRLEELMRRTSAELRAILEGVADAVAAEDPDGRLVYVNAAAARLLGGADEFGSRLGVPADLLPGRRVFKGAPAEALVVRHPGESRWSRVKASPVLEDGGARLAISVFEDITEIKQAEEAQRFLANSSRALARSLELEETLPEVARLVAATLADDCAIHLFEDGELRLMGASRGQMVSPPGLEEVVARGTPRLWVEAGRTTALAVPILVRDGIAGTITLHNHHFSEPDIALAEDLGLRVGSAVDNANLYHQRATIAHTLQQSLLPPELPEIPGVEAAAHYRPAGEGIEVGGDFYDLFATGEREWFAVMGDVCGKGAPAAAVTAMVRYTIRAAVMRNRSPAGILRWLNSAMLRQQAGRFVTLAIARLELETDGTVIATVASGGHPLPRILRSTGLVEELGTTGTLLGVLADVDLDDRSSQLGPGDALVLYTDGLTEVTAPRVWSRAHLDAAIGGARRRSAQGIVDHLAAQAEAEAEGPPRDDLALLALRVYPLL</sequence>
<dbReference type="InterPro" id="IPR035965">
    <property type="entry name" value="PAS-like_dom_sf"/>
</dbReference>
<dbReference type="PANTHER" id="PTHR43156">
    <property type="entry name" value="STAGE II SPORULATION PROTEIN E-RELATED"/>
    <property type="match status" value="1"/>
</dbReference>
<dbReference type="RefSeq" id="WP_270038877.1">
    <property type="nucleotide sequence ID" value="NZ_JAPDOD010000004.1"/>
</dbReference>
<dbReference type="SUPFAM" id="SSF81606">
    <property type="entry name" value="PP2C-like"/>
    <property type="match status" value="1"/>
</dbReference>
<dbReference type="InterPro" id="IPR000700">
    <property type="entry name" value="PAS-assoc_C"/>
</dbReference>
<gene>
    <name evidence="5" type="ORF">OM076_07545</name>
</gene>
<dbReference type="NCBIfam" id="TIGR00229">
    <property type="entry name" value="sensory_box"/>
    <property type="match status" value="1"/>
</dbReference>
<protein>
    <submittedName>
        <fullName evidence="5">SpoIIE family protein phosphatase</fullName>
    </submittedName>
</protein>
<dbReference type="PANTHER" id="PTHR43156:SF2">
    <property type="entry name" value="STAGE II SPORULATION PROTEIN E"/>
    <property type="match status" value="1"/>
</dbReference>
<keyword evidence="2" id="KW-0472">Membrane</keyword>
<dbReference type="GO" id="GO:0016791">
    <property type="term" value="F:phosphatase activity"/>
    <property type="evidence" value="ECO:0007669"/>
    <property type="project" value="TreeGrafter"/>
</dbReference>
<feature type="domain" description="PAS" evidence="3">
    <location>
        <begin position="404"/>
        <end position="440"/>
    </location>
</feature>
<proteinExistence type="predicted"/>
<keyword evidence="2" id="KW-0812">Transmembrane</keyword>
<feature type="transmembrane region" description="Helical" evidence="2">
    <location>
        <begin position="226"/>
        <end position="245"/>
    </location>
</feature>
<dbReference type="InterPro" id="IPR052016">
    <property type="entry name" value="Bact_Sigma-Reg"/>
</dbReference>
<dbReference type="InterPro" id="IPR003018">
    <property type="entry name" value="GAF"/>
</dbReference>
<comment type="caution">
    <text evidence="5">The sequence shown here is derived from an EMBL/GenBank/DDBJ whole genome shotgun (WGS) entry which is preliminary data.</text>
</comment>
<dbReference type="Pfam" id="PF13188">
    <property type="entry name" value="PAS_8"/>
    <property type="match status" value="1"/>
</dbReference>
<dbReference type="AlphaFoldDB" id="A0A9X3RYU8"/>
<feature type="domain" description="PAC" evidence="4">
    <location>
        <begin position="465"/>
        <end position="516"/>
    </location>
</feature>
<evidence type="ECO:0000256" key="1">
    <source>
        <dbReference type="ARBA" id="ARBA00022801"/>
    </source>
</evidence>
<keyword evidence="2" id="KW-1133">Transmembrane helix</keyword>
<dbReference type="Gene3D" id="3.60.40.10">
    <property type="entry name" value="PPM-type phosphatase domain"/>
    <property type="match status" value="1"/>
</dbReference>
<feature type="transmembrane region" description="Helical" evidence="2">
    <location>
        <begin position="39"/>
        <end position="59"/>
    </location>
</feature>
<dbReference type="EMBL" id="JAPDOD010000004">
    <property type="protein sequence ID" value="MDA0160110.1"/>
    <property type="molecule type" value="Genomic_DNA"/>
</dbReference>
<reference evidence="5" key="1">
    <citation type="submission" date="2022-10" db="EMBL/GenBank/DDBJ databases">
        <title>The WGS of Solirubrobacter ginsenosidimutans DSM 21036.</title>
        <authorList>
            <person name="Jiang Z."/>
        </authorList>
    </citation>
    <scope>NUCLEOTIDE SEQUENCE</scope>
    <source>
        <strain evidence="5">DSM 21036</strain>
    </source>
</reference>
<feature type="transmembrane region" description="Helical" evidence="2">
    <location>
        <begin position="198"/>
        <end position="220"/>
    </location>
</feature>
<organism evidence="5 6">
    <name type="scientific">Solirubrobacter ginsenosidimutans</name>
    <dbReference type="NCBI Taxonomy" id="490573"/>
    <lineage>
        <taxon>Bacteria</taxon>
        <taxon>Bacillati</taxon>
        <taxon>Actinomycetota</taxon>
        <taxon>Thermoleophilia</taxon>
        <taxon>Solirubrobacterales</taxon>
        <taxon>Solirubrobacteraceae</taxon>
        <taxon>Solirubrobacter</taxon>
    </lineage>
</organism>
<dbReference type="InterPro" id="IPR000014">
    <property type="entry name" value="PAS"/>
</dbReference>
<evidence type="ECO:0000256" key="2">
    <source>
        <dbReference type="SAM" id="Phobius"/>
    </source>
</evidence>
<dbReference type="Pfam" id="PF01590">
    <property type="entry name" value="GAF"/>
    <property type="match status" value="1"/>
</dbReference>
<dbReference type="SUPFAM" id="SSF55785">
    <property type="entry name" value="PYP-like sensor domain (PAS domain)"/>
    <property type="match status" value="1"/>
</dbReference>
<dbReference type="PROSITE" id="PS50113">
    <property type="entry name" value="PAC"/>
    <property type="match status" value="1"/>
</dbReference>
<feature type="transmembrane region" description="Helical" evidence="2">
    <location>
        <begin position="164"/>
        <end position="186"/>
    </location>
</feature>
<dbReference type="SUPFAM" id="SSF55781">
    <property type="entry name" value="GAF domain-like"/>
    <property type="match status" value="2"/>
</dbReference>
<dbReference type="InterPro" id="IPR001932">
    <property type="entry name" value="PPM-type_phosphatase-like_dom"/>
</dbReference>
<dbReference type="Gene3D" id="3.30.450.20">
    <property type="entry name" value="PAS domain"/>
    <property type="match status" value="1"/>
</dbReference>
<evidence type="ECO:0000313" key="5">
    <source>
        <dbReference type="EMBL" id="MDA0160110.1"/>
    </source>
</evidence>
<evidence type="ECO:0000259" key="4">
    <source>
        <dbReference type="PROSITE" id="PS50113"/>
    </source>
</evidence>
<evidence type="ECO:0000313" key="6">
    <source>
        <dbReference type="Proteomes" id="UP001149140"/>
    </source>
</evidence>
<evidence type="ECO:0000259" key="3">
    <source>
        <dbReference type="PROSITE" id="PS50112"/>
    </source>
</evidence>
<dbReference type="InterPro" id="IPR029016">
    <property type="entry name" value="GAF-like_dom_sf"/>
</dbReference>
<name>A0A9X3RYU8_9ACTN</name>
<dbReference type="Proteomes" id="UP001149140">
    <property type="component" value="Unassembled WGS sequence"/>
</dbReference>
<feature type="transmembrane region" description="Helical" evidence="2">
    <location>
        <begin position="96"/>
        <end position="115"/>
    </location>
</feature>
<dbReference type="SMART" id="SM00065">
    <property type="entry name" value="GAF"/>
    <property type="match status" value="1"/>
</dbReference>
<keyword evidence="1" id="KW-0378">Hydrolase</keyword>
<keyword evidence="6" id="KW-1185">Reference proteome</keyword>
<dbReference type="PROSITE" id="PS50112">
    <property type="entry name" value="PAS"/>
    <property type="match status" value="1"/>
</dbReference>
<feature type="transmembrane region" description="Helical" evidence="2">
    <location>
        <begin position="136"/>
        <end position="158"/>
    </location>
</feature>